<evidence type="ECO:0000313" key="3">
    <source>
        <dbReference type="EMBL" id="AQT68844.1"/>
    </source>
</evidence>
<sequence length="194" mass="21489">MYADLENALKRYGREADLRKAIRNARICIIDDQIDHLKSFVRGLNDEGFTNLVQKTHIESINELLENDYDLIVLDLQGVADGISADDGIGVIASLKESDPAMPILVVSGTNTSPDKSKIINQADLIRIKPVLPGDLASDIEDILKNRKSQYWGALAVLKELHKIKPEVTCPRIMYQLLLESCPSHLSCIAVAEP</sequence>
<gene>
    <name evidence="3" type="ORF">STSP2_02020</name>
</gene>
<accession>A0A1U9NM83</accession>
<protein>
    <submittedName>
        <fullName evidence="3">Osmolarity response regulator</fullName>
    </submittedName>
</protein>
<evidence type="ECO:0000259" key="2">
    <source>
        <dbReference type="PROSITE" id="PS50110"/>
    </source>
</evidence>
<dbReference type="EMBL" id="CP019791">
    <property type="protein sequence ID" value="AQT68844.1"/>
    <property type="molecule type" value="Genomic_DNA"/>
</dbReference>
<proteinExistence type="predicted"/>
<dbReference type="OrthoDB" id="1492258at2"/>
<dbReference type="InterPro" id="IPR011006">
    <property type="entry name" value="CheY-like_superfamily"/>
</dbReference>
<organism evidence="3 4">
    <name type="scientific">Anaerohalosphaera lusitana</name>
    <dbReference type="NCBI Taxonomy" id="1936003"/>
    <lineage>
        <taxon>Bacteria</taxon>
        <taxon>Pseudomonadati</taxon>
        <taxon>Planctomycetota</taxon>
        <taxon>Phycisphaerae</taxon>
        <taxon>Sedimentisphaerales</taxon>
        <taxon>Anaerohalosphaeraceae</taxon>
        <taxon>Anaerohalosphaera</taxon>
    </lineage>
</organism>
<dbReference type="AlphaFoldDB" id="A0A1U9NM83"/>
<reference evidence="4" key="1">
    <citation type="submission" date="2017-02" db="EMBL/GenBank/DDBJ databases">
        <title>Comparative genomics and description of representatives of a novel lineage of planctomycetes thriving in anoxic sediments.</title>
        <authorList>
            <person name="Spring S."/>
            <person name="Bunk B."/>
            <person name="Sproer C."/>
        </authorList>
    </citation>
    <scope>NUCLEOTIDE SEQUENCE [LARGE SCALE GENOMIC DNA]</scope>
    <source>
        <strain evidence="4">ST-NAGAB-D1</strain>
    </source>
</reference>
<dbReference type="Proteomes" id="UP000189674">
    <property type="component" value="Chromosome"/>
</dbReference>
<name>A0A1U9NM83_9BACT</name>
<dbReference type="RefSeq" id="WP_146662184.1">
    <property type="nucleotide sequence ID" value="NZ_CP019791.1"/>
</dbReference>
<dbReference type="GO" id="GO:0000160">
    <property type="term" value="P:phosphorelay signal transduction system"/>
    <property type="evidence" value="ECO:0007669"/>
    <property type="project" value="InterPro"/>
</dbReference>
<dbReference type="InterPro" id="IPR001789">
    <property type="entry name" value="Sig_transdc_resp-reg_receiver"/>
</dbReference>
<feature type="domain" description="Response regulatory" evidence="2">
    <location>
        <begin position="26"/>
        <end position="144"/>
    </location>
</feature>
<feature type="modified residue" description="4-aspartylphosphate" evidence="1">
    <location>
        <position position="75"/>
    </location>
</feature>
<dbReference type="Pfam" id="PF00072">
    <property type="entry name" value="Response_reg"/>
    <property type="match status" value="1"/>
</dbReference>
<dbReference type="KEGG" id="alus:STSP2_02020"/>
<dbReference type="SUPFAM" id="SSF52172">
    <property type="entry name" value="CheY-like"/>
    <property type="match status" value="1"/>
</dbReference>
<keyword evidence="1" id="KW-0597">Phosphoprotein</keyword>
<dbReference type="PROSITE" id="PS50110">
    <property type="entry name" value="RESPONSE_REGULATORY"/>
    <property type="match status" value="1"/>
</dbReference>
<keyword evidence="4" id="KW-1185">Reference proteome</keyword>
<dbReference type="Gene3D" id="3.40.50.2300">
    <property type="match status" value="1"/>
</dbReference>
<evidence type="ECO:0000256" key="1">
    <source>
        <dbReference type="PROSITE-ProRule" id="PRU00169"/>
    </source>
</evidence>
<dbReference type="STRING" id="1936003.STSP2_02020"/>
<evidence type="ECO:0000313" key="4">
    <source>
        <dbReference type="Proteomes" id="UP000189674"/>
    </source>
</evidence>